<dbReference type="InterPro" id="IPR027417">
    <property type="entry name" value="P-loop_NTPase"/>
</dbReference>
<evidence type="ECO:0000259" key="4">
    <source>
        <dbReference type="PROSITE" id="PS50125"/>
    </source>
</evidence>
<dbReference type="InterPro" id="IPR001054">
    <property type="entry name" value="A/G_cyclase"/>
</dbReference>
<dbReference type="EMBL" id="JNBR01000481">
    <property type="protein sequence ID" value="OQR92079.1"/>
    <property type="molecule type" value="Genomic_DNA"/>
</dbReference>
<dbReference type="GO" id="GO:0009190">
    <property type="term" value="P:cyclic nucleotide biosynthetic process"/>
    <property type="evidence" value="ECO:0007669"/>
    <property type="project" value="InterPro"/>
</dbReference>
<evidence type="ECO:0000313" key="5">
    <source>
        <dbReference type="EMBL" id="OQR92079.1"/>
    </source>
</evidence>
<dbReference type="SUPFAM" id="SSF55073">
    <property type="entry name" value="Nucleotide cyclase"/>
    <property type="match status" value="2"/>
</dbReference>
<comment type="caution">
    <text evidence="5">The sequence shown here is derived from an EMBL/GenBank/DDBJ whole genome shotgun (WGS) entry which is preliminary data.</text>
</comment>
<keyword evidence="6" id="KW-1185">Reference proteome</keyword>
<sequence>MSCPRATTLQRRAQQRHSSKDACLFSFSPSIPAAVPVQLLNHYAHSGASPTRARAVATSLPGAALMMADISHCTAPVDSKLVAALSADGQRGIQTLCELMEACFSAMVDLIYAHGGDVVKFAGDALVVSFSNERGTAVEQCAACALQLVEHSSAFTYGTEAVHLHIAITTGDLVGLHLGGENMAFEYLLAGEPFAQLSVVLAKSAPDTVALSSRAWACLGDAADGHVLSSGEAFALTRLRWQPAPVSLASPPLTKALVHAVRKYAPAPFVATVDEQRFDLVAEYRQTTVLFVTLDNVSLASATIDVDRIQRVFLSMQHILQCHGGYCRQFLADDKGTVLIVAFGVHGFAHYDNALRAVKTALEITDALSALAVTASCGIATGMAYIGLLGCARRHEYAVLGNAVITAARLSGISSPATVLCDAATMNLVDHERDLRCELHGHLPLKGRDEKETVFAVTATSGRTRHPMVGRQAQSARVHRQLECHSSTLVIVEGAIGSGRSCFLDHMEALVQSDIGRPTVRFQASWHDAPLALWRTVLPLLFERSRLAAEYASPNHLAAALAGHDDAAGVALHDVLAAIGTASDGPADRGATFALLRLVVAACVADTRPVLFVDDFEAVDEASLSFLATLLDAEAPLQVLVSVPATTSCQALRSRLRLHYKRVYQWRVAKLTVRLAPLSPAQIAGLSSHLLGAAAVAPDVSAFIAATSFGSPLWIQQIVHYLLAKGFVHVAAGCATFTPSFAPSAKAPTIHEIILAQVEELSETQRWLLKLGALIGPCFQAKELLWLCHGLAHLQPWVDSDQLQWHLTLLCKAGYLEIEGDRPTTTVGRRRSHSDTLTAPPLPTQLRRGHSHHDIASTVQKSLLNQTFRFRHRKTQEALVEVFLPAQRRLAHALMVDLLEDLSLCGQHPHLVRLAHHCAEAGAVAKTVKYLERAGALALAAGDAHDALGIFQRLLHELGGPPASQVAWHLNAVCARRLALSDAAADALDMHAALALLETAPVTPTVVAACLATASAVALESRFTSTVLTTADAVRCAGRFVQLPGPLPTNFDAVVSCTLAAACGQSTAASADVLTRASAELRALAFCRVGRLVNAGELAEYTAALSTALATGTPHTTAVQADLVYLGLGFGIAEVPVDVAALCSALTASAEPRLGLCLGLAAGNDQFLAPCTALAREKPGAAIGGLPPALVVCGALVKRHHRHKAWVDGLAAATQAAQALQSVIDCAGDVPPTTTLHVYLQWLAMFYLDAAAEAPAAALRVQVRALQQLGQRLYAPTGLSGVARAFVVGVTNVVLASLGYDLPRPPAMAVIAASAHKAHWHELRRQAVYVAAHETSPEKVSWTQEAESPEDVSDKSRRPRRRVLPLRAHNNHLLVDY</sequence>
<dbReference type="GO" id="GO:0005524">
    <property type="term" value="F:ATP binding"/>
    <property type="evidence" value="ECO:0007669"/>
    <property type="project" value="UniProtKB-KW"/>
</dbReference>
<dbReference type="OrthoDB" id="194468at2759"/>
<dbReference type="PANTHER" id="PTHR16305:SF28">
    <property type="entry name" value="GUANYLATE CYCLASE DOMAIN-CONTAINING PROTEIN"/>
    <property type="match status" value="1"/>
</dbReference>
<dbReference type="SMART" id="SM00044">
    <property type="entry name" value="CYCc"/>
    <property type="match status" value="1"/>
</dbReference>
<feature type="region of interest" description="Disordered" evidence="3">
    <location>
        <begin position="1339"/>
        <end position="1363"/>
    </location>
</feature>
<dbReference type="PANTHER" id="PTHR16305">
    <property type="entry name" value="TESTICULAR SOLUBLE ADENYLYL CYCLASE"/>
    <property type="match status" value="1"/>
</dbReference>
<reference evidence="5 6" key="1">
    <citation type="journal article" date="2014" name="Genome Biol. Evol.">
        <title>The secreted proteins of Achlya hypogyna and Thraustotheca clavata identify the ancestral oomycete secretome and reveal gene acquisitions by horizontal gene transfer.</title>
        <authorList>
            <person name="Misner I."/>
            <person name="Blouin N."/>
            <person name="Leonard G."/>
            <person name="Richards T.A."/>
            <person name="Lane C.E."/>
        </authorList>
    </citation>
    <scope>NUCLEOTIDE SEQUENCE [LARGE SCALE GENOMIC DNA]</scope>
    <source>
        <strain evidence="5 6">ATCC 48635</strain>
    </source>
</reference>
<dbReference type="PROSITE" id="PS50125">
    <property type="entry name" value="GUANYLATE_CYCLASE_2"/>
    <property type="match status" value="2"/>
</dbReference>
<dbReference type="Proteomes" id="UP000243579">
    <property type="component" value="Unassembled WGS sequence"/>
</dbReference>
<protein>
    <recommendedName>
        <fullName evidence="4">Guanylate cyclase domain-containing protein</fullName>
    </recommendedName>
</protein>
<keyword evidence="2" id="KW-0067">ATP-binding</keyword>
<dbReference type="Pfam" id="PF00211">
    <property type="entry name" value="Guanylate_cyc"/>
    <property type="match status" value="2"/>
</dbReference>
<dbReference type="CDD" id="cd07302">
    <property type="entry name" value="CHD"/>
    <property type="match status" value="1"/>
</dbReference>
<dbReference type="Gene3D" id="3.30.70.1230">
    <property type="entry name" value="Nucleotide cyclase"/>
    <property type="match status" value="2"/>
</dbReference>
<keyword evidence="1" id="KW-0547">Nucleotide-binding</keyword>
<evidence type="ECO:0000256" key="1">
    <source>
        <dbReference type="ARBA" id="ARBA00022741"/>
    </source>
</evidence>
<evidence type="ECO:0000256" key="3">
    <source>
        <dbReference type="SAM" id="MobiDB-lite"/>
    </source>
</evidence>
<dbReference type="GO" id="GO:0035556">
    <property type="term" value="P:intracellular signal transduction"/>
    <property type="evidence" value="ECO:0007669"/>
    <property type="project" value="InterPro"/>
</dbReference>
<proteinExistence type="predicted"/>
<accession>A0A1V9Z252</accession>
<feature type="domain" description="Guanylate cyclase" evidence="4">
    <location>
        <begin position="288"/>
        <end position="411"/>
    </location>
</feature>
<dbReference type="STRING" id="1202772.A0A1V9Z252"/>
<name>A0A1V9Z252_ACHHY</name>
<dbReference type="Pfam" id="PF13191">
    <property type="entry name" value="AAA_16"/>
    <property type="match status" value="1"/>
</dbReference>
<dbReference type="InterPro" id="IPR029787">
    <property type="entry name" value="Nucleotide_cyclase"/>
</dbReference>
<gene>
    <name evidence="5" type="ORF">ACHHYP_04107</name>
</gene>
<organism evidence="5 6">
    <name type="scientific">Achlya hypogyna</name>
    <name type="common">Oomycete</name>
    <name type="synonym">Protoachlya hypogyna</name>
    <dbReference type="NCBI Taxonomy" id="1202772"/>
    <lineage>
        <taxon>Eukaryota</taxon>
        <taxon>Sar</taxon>
        <taxon>Stramenopiles</taxon>
        <taxon>Oomycota</taxon>
        <taxon>Saprolegniomycetes</taxon>
        <taxon>Saprolegniales</taxon>
        <taxon>Achlyaceae</taxon>
        <taxon>Achlya</taxon>
    </lineage>
</organism>
<feature type="domain" description="Guanylate cyclase" evidence="4">
    <location>
        <begin position="64"/>
        <end position="201"/>
    </location>
</feature>
<dbReference type="SUPFAM" id="SSF52540">
    <property type="entry name" value="P-loop containing nucleoside triphosphate hydrolases"/>
    <property type="match status" value="1"/>
</dbReference>
<evidence type="ECO:0000313" key="6">
    <source>
        <dbReference type="Proteomes" id="UP000243579"/>
    </source>
</evidence>
<dbReference type="InterPro" id="IPR041664">
    <property type="entry name" value="AAA_16"/>
</dbReference>
<dbReference type="GO" id="GO:0004016">
    <property type="term" value="F:adenylate cyclase activity"/>
    <property type="evidence" value="ECO:0007669"/>
    <property type="project" value="TreeGrafter"/>
</dbReference>
<dbReference type="GO" id="GO:0005737">
    <property type="term" value="C:cytoplasm"/>
    <property type="evidence" value="ECO:0007669"/>
    <property type="project" value="TreeGrafter"/>
</dbReference>
<evidence type="ECO:0000256" key="2">
    <source>
        <dbReference type="ARBA" id="ARBA00022840"/>
    </source>
</evidence>